<feature type="compositionally biased region" description="Basic residues" evidence="1">
    <location>
        <begin position="73"/>
        <end position="95"/>
    </location>
</feature>
<dbReference type="Proteomes" id="UP000000724">
    <property type="component" value="Contig Pc00c21"/>
</dbReference>
<sequence>MADSLRDIHCDAGEQWFEDTQSPEDSVLIGVLPEVKAEVLLRLDIDPNRNCTYSVLLDHYRAIDYDVHAWGLNRRRSKSTPNTRSRRNPLRKRRDVTRGHGTQARGRRARRRGRKTRQAQEG</sequence>
<dbReference type="OMA" id="DIHCDAG"/>
<organism evidence="2 3">
    <name type="scientific">Penicillium rubens (strain ATCC 28089 / DSM 1075 / NRRL 1951 / Wisconsin 54-1255)</name>
    <name type="common">Penicillium chrysogenum</name>
    <dbReference type="NCBI Taxonomy" id="500485"/>
    <lineage>
        <taxon>Eukaryota</taxon>
        <taxon>Fungi</taxon>
        <taxon>Dikarya</taxon>
        <taxon>Ascomycota</taxon>
        <taxon>Pezizomycotina</taxon>
        <taxon>Eurotiomycetes</taxon>
        <taxon>Eurotiomycetidae</taxon>
        <taxon>Eurotiales</taxon>
        <taxon>Aspergillaceae</taxon>
        <taxon>Penicillium</taxon>
        <taxon>Penicillium chrysogenum species complex</taxon>
    </lineage>
</organism>
<reference evidence="2 3" key="1">
    <citation type="journal article" date="2008" name="Nat. Biotechnol.">
        <title>Genome sequencing and analysis of the filamentous fungus Penicillium chrysogenum.</title>
        <authorList>
            <person name="van den Berg M.A."/>
            <person name="Albang R."/>
            <person name="Albermann K."/>
            <person name="Badger J.H."/>
            <person name="Daran J.-M."/>
            <person name="Driessen A.J.M."/>
            <person name="Garcia-Estrada C."/>
            <person name="Fedorova N.D."/>
            <person name="Harris D.M."/>
            <person name="Heijne W.H.M."/>
            <person name="Joardar V.S."/>
            <person name="Kiel J.A.K.W."/>
            <person name="Kovalchuk A."/>
            <person name="Martin J.F."/>
            <person name="Nierman W.C."/>
            <person name="Nijland J.G."/>
            <person name="Pronk J.T."/>
            <person name="Roubos J.A."/>
            <person name="van der Klei I.J."/>
            <person name="van Peij N.N.M.E."/>
            <person name="Veenhuis M."/>
            <person name="von Doehren H."/>
            <person name="Wagner C."/>
            <person name="Wortman J.R."/>
            <person name="Bovenberg R.A.L."/>
        </authorList>
    </citation>
    <scope>NUCLEOTIDE SEQUENCE [LARGE SCALE GENOMIC DNA]</scope>
    <source>
        <strain evidence="3">ATCC 28089 / DSM 1075 / NRRL 1951 / Wisconsin 54-1255</strain>
    </source>
</reference>
<keyword evidence="3" id="KW-1185">Reference proteome</keyword>
<dbReference type="VEuPathDB" id="FungiDB:PCH_Pc21g19670"/>
<accession>B6HJK7</accession>
<feature type="region of interest" description="Disordered" evidence="1">
    <location>
        <begin position="72"/>
        <end position="122"/>
    </location>
</feature>
<evidence type="ECO:0000313" key="2">
    <source>
        <dbReference type="EMBL" id="CAP96864.1"/>
    </source>
</evidence>
<gene>
    <name evidence="2" type="ORF">Pc21g19670</name>
    <name evidence="2" type="ORF">PCH_Pc21g19670</name>
</gene>
<dbReference type="AlphaFoldDB" id="B6HJK7"/>
<name>B6HJK7_PENRW</name>
<evidence type="ECO:0000256" key="1">
    <source>
        <dbReference type="SAM" id="MobiDB-lite"/>
    </source>
</evidence>
<dbReference type="EMBL" id="AM920436">
    <property type="protein sequence ID" value="CAP96864.1"/>
    <property type="molecule type" value="Genomic_DNA"/>
</dbReference>
<evidence type="ECO:0000313" key="3">
    <source>
        <dbReference type="Proteomes" id="UP000000724"/>
    </source>
</evidence>
<proteinExistence type="predicted"/>
<feature type="compositionally biased region" description="Basic residues" evidence="1">
    <location>
        <begin position="105"/>
        <end position="122"/>
    </location>
</feature>
<dbReference type="HOGENOM" id="CLU_2027496_0_0_1"/>
<protein>
    <submittedName>
        <fullName evidence="2">Uncharacterized protein</fullName>
    </submittedName>
</protein>